<keyword evidence="1" id="KW-0812">Transmembrane</keyword>
<feature type="transmembrane region" description="Helical" evidence="1">
    <location>
        <begin position="12"/>
        <end position="33"/>
    </location>
</feature>
<protein>
    <submittedName>
        <fullName evidence="2">LPXTG cell wall anchor domain-containing protein</fullName>
    </submittedName>
</protein>
<evidence type="ECO:0000256" key="1">
    <source>
        <dbReference type="SAM" id="Phobius"/>
    </source>
</evidence>
<dbReference type="Proteomes" id="UP000327143">
    <property type="component" value="Chromosome"/>
</dbReference>
<proteinExistence type="predicted"/>
<dbReference type="RefSeq" id="WP_016826209.1">
    <property type="nucleotide sequence ID" value="NZ_CP023700.1"/>
</dbReference>
<sequence length="39" mass="4476">MLALVAYRSYHGAATVWAFVVAVLIVLVAGWYIRRRRQV</sequence>
<reference evidence="2 3" key="1">
    <citation type="submission" date="2017-09" db="EMBL/GenBank/DDBJ databases">
        <authorList>
            <person name="Lee N."/>
            <person name="Cho B.-K."/>
        </authorList>
    </citation>
    <scope>NUCLEOTIDE SEQUENCE [LARGE SCALE GENOMIC DNA]</scope>
    <source>
        <strain evidence="2 3">ATCC 39115</strain>
    </source>
</reference>
<keyword evidence="1" id="KW-1133">Transmembrane helix</keyword>
<organism evidence="2 3">
    <name type="scientific">Streptomyces viridosporus T7A</name>
    <dbReference type="NCBI Taxonomy" id="665577"/>
    <lineage>
        <taxon>Bacteria</taxon>
        <taxon>Bacillati</taxon>
        <taxon>Actinomycetota</taxon>
        <taxon>Actinomycetes</taxon>
        <taxon>Kitasatosporales</taxon>
        <taxon>Streptomycetaceae</taxon>
        <taxon>Streptomyces</taxon>
    </lineage>
</organism>
<keyword evidence="1" id="KW-0472">Membrane</keyword>
<accession>A0ABX6AE98</accession>
<keyword evidence="3" id="KW-1185">Reference proteome</keyword>
<gene>
    <name evidence="2" type="ORF">CP969_14685</name>
</gene>
<dbReference type="NCBIfam" id="TIGR01167">
    <property type="entry name" value="LPXTG_anchor"/>
    <property type="match status" value="1"/>
</dbReference>
<evidence type="ECO:0000313" key="3">
    <source>
        <dbReference type="Proteomes" id="UP000327143"/>
    </source>
</evidence>
<dbReference type="EMBL" id="CP023700">
    <property type="protein sequence ID" value="QEU85815.1"/>
    <property type="molecule type" value="Genomic_DNA"/>
</dbReference>
<name>A0ABX6AE98_STRVD</name>
<evidence type="ECO:0000313" key="2">
    <source>
        <dbReference type="EMBL" id="QEU85815.1"/>
    </source>
</evidence>